<organism evidence="1 2">
    <name type="scientific">Citrobacter amalonaticus Y19</name>
    <dbReference type="NCBI Taxonomy" id="1261127"/>
    <lineage>
        <taxon>Bacteria</taxon>
        <taxon>Pseudomonadati</taxon>
        <taxon>Pseudomonadota</taxon>
        <taxon>Gammaproteobacteria</taxon>
        <taxon>Enterobacterales</taxon>
        <taxon>Enterobacteriaceae</taxon>
        <taxon>Citrobacter</taxon>
    </lineage>
</organism>
<sequence length="108" mass="12136">MIELVTLKEIKEHLHIDHDADDGPLKEKIQEASSVLLAFIQGSRDKVVDETGKLIEGEALSRMKSATMRLVGMLYRNPDLADKEDLLHGELPFSVSFLIHDLRCPTIV</sequence>
<proteinExistence type="predicted"/>
<accession>A0A0F6TVC6</accession>
<dbReference type="NCBIfam" id="TIGR01560">
    <property type="entry name" value="put_DNA_pack"/>
    <property type="match status" value="1"/>
</dbReference>
<dbReference type="Pfam" id="PF05135">
    <property type="entry name" value="Phage_connect_1"/>
    <property type="match status" value="1"/>
</dbReference>
<name>A0A0F6TVC6_CITAM</name>
<protein>
    <submittedName>
        <fullName evidence="1">DNA-packaging protein</fullName>
    </submittedName>
</protein>
<dbReference type="PATRIC" id="fig|1261127.3.peg.2215"/>
<dbReference type="AlphaFoldDB" id="A0A0F6TVC6"/>
<dbReference type="InterPro" id="IPR021146">
    <property type="entry name" value="Phage_gp6-like_head-tail"/>
</dbReference>
<evidence type="ECO:0000313" key="2">
    <source>
        <dbReference type="Proteomes" id="UP000034085"/>
    </source>
</evidence>
<dbReference type="HOGENOM" id="CLU_085951_6_0_6"/>
<evidence type="ECO:0000313" key="1">
    <source>
        <dbReference type="EMBL" id="AKE59011.1"/>
    </source>
</evidence>
<dbReference type="InterPro" id="IPR006450">
    <property type="entry name" value="Phage_HK97_gp6-like"/>
</dbReference>
<dbReference type="EMBL" id="CP011132">
    <property type="protein sequence ID" value="AKE59011.1"/>
    <property type="molecule type" value="Genomic_DNA"/>
</dbReference>
<dbReference type="RefSeq" id="WP_046481434.1">
    <property type="nucleotide sequence ID" value="NZ_CP011132.1"/>
</dbReference>
<dbReference type="CDD" id="cd08054">
    <property type="entry name" value="gp6"/>
    <property type="match status" value="1"/>
</dbReference>
<reference evidence="1 2" key="1">
    <citation type="journal article" date="2013" name="Appl. Microbiol. Biotechnol.">
        <title>Glycerol assimilation and production of 1,3-propanediol by Citrobacter amalonaticus Y19.</title>
        <authorList>
            <person name="Ainala S.K."/>
            <person name="Ashok S."/>
            <person name="Ko Y."/>
            <person name="Park S."/>
        </authorList>
    </citation>
    <scope>NUCLEOTIDE SEQUENCE [LARGE SCALE GENOMIC DNA]</scope>
    <source>
        <strain evidence="1 2">Y19</strain>
    </source>
</reference>
<dbReference type="Gene3D" id="1.10.3230.30">
    <property type="entry name" value="Phage gp6-like head-tail connector protein"/>
    <property type="match status" value="1"/>
</dbReference>
<dbReference type="Proteomes" id="UP000034085">
    <property type="component" value="Chromosome"/>
</dbReference>
<dbReference type="KEGG" id="cama:F384_10645"/>
<dbReference type="OrthoDB" id="6624621at2"/>
<gene>
    <name evidence="1" type="ORF">F384_10645</name>
</gene>